<dbReference type="EMBL" id="VDEM01000056">
    <property type="protein sequence ID" value="KAF0822468.1"/>
    <property type="molecule type" value="Genomic_DNA"/>
</dbReference>
<proteinExistence type="predicted"/>
<protein>
    <recommendedName>
        <fullName evidence="3">Lipoprotein</fullName>
    </recommendedName>
</protein>
<dbReference type="RefSeq" id="WP_159346043.1">
    <property type="nucleotide sequence ID" value="NZ_JBALOT010000054.1"/>
</dbReference>
<name>A0A800MTZ9_CYTFI</name>
<evidence type="ECO:0000313" key="1">
    <source>
        <dbReference type="EMBL" id="KAF0822468.1"/>
    </source>
</evidence>
<organism evidence="1 2">
    <name type="scientific">Cytobacillus firmus</name>
    <name type="common">Bacillus firmus</name>
    <dbReference type="NCBI Taxonomy" id="1399"/>
    <lineage>
        <taxon>Bacteria</taxon>
        <taxon>Bacillati</taxon>
        <taxon>Bacillota</taxon>
        <taxon>Bacilli</taxon>
        <taxon>Bacillales</taxon>
        <taxon>Bacillaceae</taxon>
        <taxon>Cytobacillus</taxon>
    </lineage>
</organism>
<dbReference type="Proteomes" id="UP000465778">
    <property type="component" value="Unassembled WGS sequence"/>
</dbReference>
<accession>A0A800MTZ9</accession>
<evidence type="ECO:0008006" key="3">
    <source>
        <dbReference type="Google" id="ProtNLM"/>
    </source>
</evidence>
<dbReference type="PROSITE" id="PS51257">
    <property type="entry name" value="PROKAR_LIPOPROTEIN"/>
    <property type="match status" value="1"/>
</dbReference>
<sequence>MKRQKYIFILLYIFILAACQKDIPEPETKAEASPPVNAVKAEQLLPVSGVESSAKDPFFVRHQIKGKDVFVECIVQDVSFRKQSSKEKGKILLYINGKKKDEIHSAAFIIKGLPSGKHRIGLELVKGNSAEASMKRDFLVLIP</sequence>
<dbReference type="OrthoDB" id="2968672at2"/>
<evidence type="ECO:0000313" key="2">
    <source>
        <dbReference type="Proteomes" id="UP000465778"/>
    </source>
</evidence>
<gene>
    <name evidence="1" type="ORF">KIS1582_3759</name>
</gene>
<dbReference type="AlphaFoldDB" id="A0A800MTZ9"/>
<comment type="caution">
    <text evidence="1">The sequence shown here is derived from an EMBL/GenBank/DDBJ whole genome shotgun (WGS) entry which is preliminary data.</text>
</comment>
<reference evidence="1 2" key="1">
    <citation type="journal article" date="2020" name="G3 (Bethesda)">
        <title>Whole Genome Sequencing and Comparative Genomics of Two Nematicidal Bacillus Strains Reveals a Wide Range of Possible Virulence Factors.</title>
        <authorList>
            <person name="Susic N."/>
            <person name="Janezic S."/>
            <person name="Rupnik M."/>
            <person name="Geric Stare B."/>
        </authorList>
    </citation>
    <scope>NUCLEOTIDE SEQUENCE [LARGE SCALE GENOMIC DNA]</scope>
    <source>
        <strain evidence="1 2">I-1582</strain>
    </source>
</reference>